<sequence length="597" mass="66142">MTESRITSSDSVVNSKENSSRTGGETRKSLILLISLVLPVVGFFYLSILTPLPEAYAVCSRRGAKIYTVDDNDTVVQCLVVHNTFIVDTGSLEDVSSRWFARSSFPLPIRYISRGSIIVPGLMDSHAHILEYGASRQLFLGDARSIQEIVSLVRQHILVNAEMYDDKLRSIEGWGWDHLSWSVKEWPTADAFESDPVLRDRSVVLRSKDGHALWLSKKALESIAPLPRDFEGGVIFRRENGEPTGVLLDGAQSLVKGSGPTEQDLLRHFTTTIDDALSFGLTSIHDAGFQPVSLAFFERQTAKGSLPIRIYGMRHFNEKSPDLGNLSIPILNAANGRLNVRSVKIFADGALRSGGAALCAPYFDNPEEKGFMRIEEQLLHEVIIQYLRDGWQVNVHAIGDCANKAVLDAFEDALQYVNVSALRPRLEHAQMLTPEDVMRIGRLGVIASVQPAHATSDMWYAEERLGPERVKGLYAFRSLHDNGGILAFGSDFPVEDMNPLSGFYAAITRLSQDGTSPKGSVGWFPEQRLTREQALRGMTINAAYASFAEERLGSIVPGKLADFVVLSQDIMRIPVYQILKTKVRATIIDGRPVYGYI</sequence>
<organism evidence="4 5">
    <name type="scientific">Pisolithus microcarpus 441</name>
    <dbReference type="NCBI Taxonomy" id="765257"/>
    <lineage>
        <taxon>Eukaryota</taxon>
        <taxon>Fungi</taxon>
        <taxon>Dikarya</taxon>
        <taxon>Basidiomycota</taxon>
        <taxon>Agaricomycotina</taxon>
        <taxon>Agaricomycetes</taxon>
        <taxon>Agaricomycetidae</taxon>
        <taxon>Boletales</taxon>
        <taxon>Sclerodermatineae</taxon>
        <taxon>Pisolithaceae</taxon>
        <taxon>Pisolithus</taxon>
    </lineage>
</organism>
<dbReference type="Gene3D" id="3.20.20.140">
    <property type="entry name" value="Metal-dependent hydrolases"/>
    <property type="match status" value="1"/>
</dbReference>
<evidence type="ECO:0000256" key="2">
    <source>
        <dbReference type="SAM" id="Phobius"/>
    </source>
</evidence>
<dbReference type="CDD" id="cd01300">
    <property type="entry name" value="YtcJ_like"/>
    <property type="match status" value="1"/>
</dbReference>
<dbReference type="InterPro" id="IPR011059">
    <property type="entry name" value="Metal-dep_hydrolase_composite"/>
</dbReference>
<dbReference type="GO" id="GO:0016810">
    <property type="term" value="F:hydrolase activity, acting on carbon-nitrogen (but not peptide) bonds"/>
    <property type="evidence" value="ECO:0007669"/>
    <property type="project" value="InterPro"/>
</dbReference>
<accession>A0A0C9ZEX9</accession>
<keyword evidence="2" id="KW-1133">Transmembrane helix</keyword>
<dbReference type="EMBL" id="KN833694">
    <property type="protein sequence ID" value="KIK27906.1"/>
    <property type="molecule type" value="Genomic_DNA"/>
</dbReference>
<keyword evidence="5" id="KW-1185">Reference proteome</keyword>
<dbReference type="Proteomes" id="UP000054018">
    <property type="component" value="Unassembled WGS sequence"/>
</dbReference>
<reference evidence="5" key="2">
    <citation type="submission" date="2015-01" db="EMBL/GenBank/DDBJ databases">
        <title>Evolutionary Origins and Diversification of the Mycorrhizal Mutualists.</title>
        <authorList>
            <consortium name="DOE Joint Genome Institute"/>
            <consortium name="Mycorrhizal Genomics Consortium"/>
            <person name="Kohler A."/>
            <person name="Kuo A."/>
            <person name="Nagy L.G."/>
            <person name="Floudas D."/>
            <person name="Copeland A."/>
            <person name="Barry K.W."/>
            <person name="Cichocki N."/>
            <person name="Veneault-Fourrey C."/>
            <person name="LaButti K."/>
            <person name="Lindquist E.A."/>
            <person name="Lipzen A."/>
            <person name="Lundell T."/>
            <person name="Morin E."/>
            <person name="Murat C."/>
            <person name="Riley R."/>
            <person name="Ohm R."/>
            <person name="Sun H."/>
            <person name="Tunlid A."/>
            <person name="Henrissat B."/>
            <person name="Grigoriev I.V."/>
            <person name="Hibbett D.S."/>
            <person name="Martin F."/>
        </authorList>
    </citation>
    <scope>NUCLEOTIDE SEQUENCE [LARGE SCALE GENOMIC DNA]</scope>
    <source>
        <strain evidence="5">441</strain>
    </source>
</reference>
<dbReference type="SUPFAM" id="SSF51338">
    <property type="entry name" value="Composite domain of metallo-dependent hydrolases"/>
    <property type="match status" value="1"/>
</dbReference>
<dbReference type="Pfam" id="PF07969">
    <property type="entry name" value="Amidohydro_3"/>
    <property type="match status" value="1"/>
</dbReference>
<dbReference type="OrthoDB" id="3501663at2759"/>
<feature type="domain" description="Amidohydrolase 3" evidence="3">
    <location>
        <begin position="115"/>
        <end position="594"/>
    </location>
</feature>
<gene>
    <name evidence="4" type="ORF">PISMIDRAFT_628728</name>
</gene>
<dbReference type="STRING" id="765257.A0A0C9ZEX9"/>
<feature type="region of interest" description="Disordered" evidence="1">
    <location>
        <begin position="1"/>
        <end position="23"/>
    </location>
</feature>
<evidence type="ECO:0000313" key="5">
    <source>
        <dbReference type="Proteomes" id="UP000054018"/>
    </source>
</evidence>
<dbReference type="SUPFAM" id="SSF51556">
    <property type="entry name" value="Metallo-dependent hydrolases"/>
    <property type="match status" value="1"/>
</dbReference>
<keyword evidence="2" id="KW-0472">Membrane</keyword>
<reference evidence="4 5" key="1">
    <citation type="submission" date="2014-04" db="EMBL/GenBank/DDBJ databases">
        <authorList>
            <consortium name="DOE Joint Genome Institute"/>
            <person name="Kuo A."/>
            <person name="Kohler A."/>
            <person name="Costa M.D."/>
            <person name="Nagy L.G."/>
            <person name="Floudas D."/>
            <person name="Copeland A."/>
            <person name="Barry K.W."/>
            <person name="Cichocki N."/>
            <person name="Veneault-Fourrey C."/>
            <person name="LaButti K."/>
            <person name="Lindquist E.A."/>
            <person name="Lipzen A."/>
            <person name="Lundell T."/>
            <person name="Morin E."/>
            <person name="Murat C."/>
            <person name="Sun H."/>
            <person name="Tunlid A."/>
            <person name="Henrissat B."/>
            <person name="Grigoriev I.V."/>
            <person name="Hibbett D.S."/>
            <person name="Martin F."/>
            <person name="Nordberg H.P."/>
            <person name="Cantor M.N."/>
            <person name="Hua S.X."/>
        </authorList>
    </citation>
    <scope>NUCLEOTIDE SEQUENCE [LARGE SCALE GENOMIC DNA]</scope>
    <source>
        <strain evidence="4 5">441</strain>
    </source>
</reference>
<dbReference type="InterPro" id="IPR032466">
    <property type="entry name" value="Metal_Hydrolase"/>
</dbReference>
<dbReference type="InterPro" id="IPR013108">
    <property type="entry name" value="Amidohydro_3"/>
</dbReference>
<proteinExistence type="predicted"/>
<evidence type="ECO:0000256" key="1">
    <source>
        <dbReference type="SAM" id="MobiDB-lite"/>
    </source>
</evidence>
<dbReference type="AlphaFoldDB" id="A0A0C9ZEX9"/>
<dbReference type="Gene3D" id="3.10.310.70">
    <property type="match status" value="1"/>
</dbReference>
<dbReference type="PANTHER" id="PTHR22642">
    <property type="entry name" value="IMIDAZOLONEPROPIONASE"/>
    <property type="match status" value="1"/>
</dbReference>
<name>A0A0C9ZEX9_9AGAM</name>
<evidence type="ECO:0000259" key="3">
    <source>
        <dbReference type="Pfam" id="PF07969"/>
    </source>
</evidence>
<feature type="transmembrane region" description="Helical" evidence="2">
    <location>
        <begin position="30"/>
        <end position="52"/>
    </location>
</feature>
<evidence type="ECO:0000313" key="4">
    <source>
        <dbReference type="EMBL" id="KIK27906.1"/>
    </source>
</evidence>
<dbReference type="PANTHER" id="PTHR22642:SF2">
    <property type="entry name" value="PROTEIN LONG AFTER FAR-RED 3"/>
    <property type="match status" value="1"/>
</dbReference>
<protein>
    <recommendedName>
        <fullName evidence="3">Amidohydrolase 3 domain-containing protein</fullName>
    </recommendedName>
</protein>
<dbReference type="HOGENOM" id="CLU_009942_1_1_1"/>
<keyword evidence="2" id="KW-0812">Transmembrane</keyword>
<dbReference type="Gene3D" id="2.30.40.10">
    <property type="entry name" value="Urease, subunit C, domain 1"/>
    <property type="match status" value="1"/>
</dbReference>
<dbReference type="InterPro" id="IPR033932">
    <property type="entry name" value="YtcJ-like"/>
</dbReference>